<feature type="domain" description="Fumarylacetoacetase-like C-terminal" evidence="3">
    <location>
        <begin position="82"/>
        <end position="293"/>
    </location>
</feature>
<dbReference type="GO" id="GO:0016787">
    <property type="term" value="F:hydrolase activity"/>
    <property type="evidence" value="ECO:0007669"/>
    <property type="project" value="UniProtKB-KW"/>
</dbReference>
<evidence type="ECO:0000256" key="2">
    <source>
        <dbReference type="ARBA" id="ARBA00022723"/>
    </source>
</evidence>
<dbReference type="PANTHER" id="PTHR42796">
    <property type="entry name" value="FUMARYLACETOACETATE HYDROLASE DOMAIN-CONTAINING PROTEIN 2A-RELATED"/>
    <property type="match status" value="1"/>
</dbReference>
<dbReference type="FunFam" id="3.90.850.10:FF:000002">
    <property type="entry name" value="2-hydroxyhepta-2,4-diene-1,7-dioate isomerase"/>
    <property type="match status" value="1"/>
</dbReference>
<comment type="caution">
    <text evidence="4">The sequence shown here is derived from an EMBL/GenBank/DDBJ whole genome shotgun (WGS) entry which is preliminary data.</text>
</comment>
<dbReference type="InterPro" id="IPR036663">
    <property type="entry name" value="Fumarylacetoacetase_C_sf"/>
</dbReference>
<organism evidence="4 5">
    <name type="scientific">Vallitalea longa</name>
    <dbReference type="NCBI Taxonomy" id="2936439"/>
    <lineage>
        <taxon>Bacteria</taxon>
        <taxon>Bacillati</taxon>
        <taxon>Bacillota</taxon>
        <taxon>Clostridia</taxon>
        <taxon>Lachnospirales</taxon>
        <taxon>Vallitaleaceae</taxon>
        <taxon>Vallitalea</taxon>
    </lineage>
</organism>
<evidence type="ECO:0000256" key="1">
    <source>
        <dbReference type="ARBA" id="ARBA00010211"/>
    </source>
</evidence>
<dbReference type="Gene3D" id="3.90.850.10">
    <property type="entry name" value="Fumarylacetoacetase-like, C-terminal domain"/>
    <property type="match status" value="1"/>
</dbReference>
<proteinExistence type="inferred from homology"/>
<name>A0A9W5YA55_9FIRM</name>
<dbReference type="EMBL" id="BRLB01000001">
    <property type="protein sequence ID" value="GKX27538.1"/>
    <property type="molecule type" value="Genomic_DNA"/>
</dbReference>
<dbReference type="GO" id="GO:0016853">
    <property type="term" value="F:isomerase activity"/>
    <property type="evidence" value="ECO:0007669"/>
    <property type="project" value="UniProtKB-ARBA"/>
</dbReference>
<dbReference type="Proteomes" id="UP001144256">
    <property type="component" value="Unassembled WGS sequence"/>
</dbReference>
<dbReference type="AlphaFoldDB" id="A0A9W5YA55"/>
<accession>A0A9W5YA55</accession>
<evidence type="ECO:0000259" key="3">
    <source>
        <dbReference type="Pfam" id="PF01557"/>
    </source>
</evidence>
<evidence type="ECO:0000313" key="4">
    <source>
        <dbReference type="EMBL" id="GKX27538.1"/>
    </source>
</evidence>
<comment type="similarity">
    <text evidence="1">Belongs to the FAH family.</text>
</comment>
<dbReference type="InterPro" id="IPR051121">
    <property type="entry name" value="FAH"/>
</dbReference>
<reference evidence="4" key="1">
    <citation type="submission" date="2022-06" db="EMBL/GenBank/DDBJ databases">
        <title>Vallitalea longa sp. nov., an anaerobic bacterium isolated from marine sediment.</title>
        <authorList>
            <person name="Hirano S."/>
            <person name="Terahara T."/>
            <person name="Mori K."/>
            <person name="Hamada M."/>
            <person name="Matsumoto R."/>
            <person name="Kobayashi T."/>
        </authorList>
    </citation>
    <scope>NUCLEOTIDE SEQUENCE</scope>
    <source>
        <strain evidence="4">SH18-1</strain>
    </source>
</reference>
<dbReference type="PANTHER" id="PTHR42796:SF4">
    <property type="entry name" value="FUMARYLACETOACETATE HYDROLASE DOMAIN-CONTAINING PROTEIN 2A"/>
    <property type="match status" value="1"/>
</dbReference>
<keyword evidence="2" id="KW-0479">Metal-binding</keyword>
<keyword evidence="5" id="KW-1185">Reference proteome</keyword>
<dbReference type="RefSeq" id="WP_281810929.1">
    <property type="nucleotide sequence ID" value="NZ_BRLB01000001.1"/>
</dbReference>
<dbReference type="SUPFAM" id="SSF56529">
    <property type="entry name" value="FAH"/>
    <property type="match status" value="1"/>
</dbReference>
<gene>
    <name evidence="4" type="ORF">SH1V18_00180</name>
</gene>
<keyword evidence="4" id="KW-0378">Hydrolase</keyword>
<evidence type="ECO:0000313" key="5">
    <source>
        <dbReference type="Proteomes" id="UP001144256"/>
    </source>
</evidence>
<sequence>MYLCTYEYRGKGTIGILNNDKLSIIPLENLINESINDMNDFISRYDDKIVLINNRIKKYNGETILLKDVKICSPIKHPKKDIICLGKNYEEHALEIKDYVKNKEELIPKYPIYFTKRADETIGPEDKILRHEKVTDGIDYEVELAVIIGKDGINIDAENVEEYIFGYTIVNDISARDIQKKHEQWFRGKSLQTFCPMGPYIVTKDEIPYPVALNISSKVNDEIRQSSNTKNMIFDISHIISELSQGIKLEAGDIIITGTPSGVGIGFNPPKYLKSGDKIDCTIEKIGTLTNYIQ</sequence>
<dbReference type="GO" id="GO:0046872">
    <property type="term" value="F:metal ion binding"/>
    <property type="evidence" value="ECO:0007669"/>
    <property type="project" value="UniProtKB-KW"/>
</dbReference>
<dbReference type="Pfam" id="PF01557">
    <property type="entry name" value="FAA_hydrolase"/>
    <property type="match status" value="1"/>
</dbReference>
<protein>
    <submittedName>
        <fullName evidence="4">Hydrolase</fullName>
    </submittedName>
</protein>
<dbReference type="GO" id="GO:0019752">
    <property type="term" value="P:carboxylic acid metabolic process"/>
    <property type="evidence" value="ECO:0007669"/>
    <property type="project" value="UniProtKB-ARBA"/>
</dbReference>
<dbReference type="InterPro" id="IPR011234">
    <property type="entry name" value="Fumarylacetoacetase-like_C"/>
</dbReference>